<feature type="compositionally biased region" description="Basic and acidic residues" evidence="1">
    <location>
        <begin position="8"/>
        <end position="17"/>
    </location>
</feature>
<protein>
    <submittedName>
        <fullName evidence="2">Uncharacterized protein</fullName>
    </submittedName>
</protein>
<feature type="compositionally biased region" description="Low complexity" evidence="1">
    <location>
        <begin position="72"/>
        <end position="88"/>
    </location>
</feature>
<evidence type="ECO:0000313" key="2">
    <source>
        <dbReference type="EMBL" id="ABG99612.1"/>
    </source>
</evidence>
<dbReference type="AlphaFoldDB" id="Q0RYM4"/>
<evidence type="ECO:0000313" key="3">
    <source>
        <dbReference type="Proteomes" id="UP000008710"/>
    </source>
</evidence>
<feature type="compositionally biased region" description="Basic and acidic residues" evidence="1">
    <location>
        <begin position="33"/>
        <end position="51"/>
    </location>
</feature>
<dbReference type="EMBL" id="CP000432">
    <property type="protein sequence ID" value="ABG99612.1"/>
    <property type="molecule type" value="Genomic_DNA"/>
</dbReference>
<proteinExistence type="predicted"/>
<organism evidence="2 3">
    <name type="scientific">Rhodococcus jostii (strain RHA1)</name>
    <dbReference type="NCBI Taxonomy" id="101510"/>
    <lineage>
        <taxon>Bacteria</taxon>
        <taxon>Bacillati</taxon>
        <taxon>Actinomycetota</taxon>
        <taxon>Actinomycetes</taxon>
        <taxon>Mycobacteriales</taxon>
        <taxon>Nocardiaceae</taxon>
        <taxon>Rhodococcus</taxon>
    </lineage>
</organism>
<sequence length="123" mass="13615">MRRGMIPRRPDNRKAIPDARVSGRCRSQHAHRERLPHSSDSIHHHGVERGPELTLRLGGIIGELTPPESPRYRPTAPRRPTIPSTSTTAHKPCNITHLSHSSWEKQGASPDATGTVQILFTSG</sequence>
<name>Q0RYM4_RHOJR</name>
<reference evidence="3" key="1">
    <citation type="journal article" date="2006" name="Proc. Natl. Acad. Sci. U.S.A.">
        <title>The complete genome of Rhodococcus sp. RHA1 provides insights into a catabolic powerhouse.</title>
        <authorList>
            <person name="McLeod M.P."/>
            <person name="Warren R.L."/>
            <person name="Hsiao W.W.L."/>
            <person name="Araki N."/>
            <person name="Myhre M."/>
            <person name="Fernandes C."/>
            <person name="Miyazawa D."/>
            <person name="Wong W."/>
            <person name="Lillquist A.L."/>
            <person name="Wang D."/>
            <person name="Dosanjh M."/>
            <person name="Hara H."/>
            <person name="Petrescu A."/>
            <person name="Morin R.D."/>
            <person name="Yang G."/>
            <person name="Stott J.M."/>
            <person name="Schein J.E."/>
            <person name="Shin H."/>
            <person name="Smailus D."/>
            <person name="Siddiqui A.S."/>
            <person name="Marra M.A."/>
            <person name="Jones S.J.M."/>
            <person name="Holt R."/>
            <person name="Brinkman F.S.L."/>
            <person name="Miyauchi K."/>
            <person name="Fukuda M."/>
            <person name="Davies J.E."/>
            <person name="Mohn W.W."/>
            <person name="Eltis L.D."/>
        </authorList>
    </citation>
    <scope>NUCLEOTIDE SEQUENCE [LARGE SCALE GENOMIC DNA]</scope>
    <source>
        <strain evidence="3">RHA1</strain>
    </source>
</reference>
<dbReference type="KEGG" id="rha:RHA1_ro08568"/>
<gene>
    <name evidence="2" type="ordered locus">RHA1_ro08568</name>
</gene>
<dbReference type="Proteomes" id="UP000008710">
    <property type="component" value="Plasmid pRHL1"/>
</dbReference>
<feature type="region of interest" description="Disordered" evidence="1">
    <location>
        <begin position="1"/>
        <end position="93"/>
    </location>
</feature>
<keyword evidence="2" id="KW-0614">Plasmid</keyword>
<evidence type="ECO:0000256" key="1">
    <source>
        <dbReference type="SAM" id="MobiDB-lite"/>
    </source>
</evidence>
<dbReference type="HOGENOM" id="CLU_2013492_0_0_11"/>
<accession>Q0RYM4</accession>
<geneLocation type="plasmid" evidence="2 3">
    <name>pRHL1</name>
</geneLocation>